<organism evidence="4 5">
    <name type="scientific">Planosporangium flavigriseum</name>
    <dbReference type="NCBI Taxonomy" id="373681"/>
    <lineage>
        <taxon>Bacteria</taxon>
        <taxon>Bacillati</taxon>
        <taxon>Actinomycetota</taxon>
        <taxon>Actinomycetes</taxon>
        <taxon>Micromonosporales</taxon>
        <taxon>Micromonosporaceae</taxon>
        <taxon>Planosporangium</taxon>
    </lineage>
</organism>
<keyword evidence="3" id="KW-0732">Signal</keyword>
<dbReference type="EMBL" id="BONU01000001">
    <property type="protein sequence ID" value="GIG71704.1"/>
    <property type="molecule type" value="Genomic_DNA"/>
</dbReference>
<sequence length="151" mass="15581">MKPIQRVLAVGALVAGLLGSGATAATAQTTPPPPPGASTSASPWSVAQIKHHVDSHLAKVIARATAARQRVNSDSTLTAAQKAKLNADLNKLITDATTARRKVDAANDRAGLEAARPALQAVKADRRQLYKDWEAIHGAHGTATPSAPSTS</sequence>
<evidence type="ECO:0000256" key="3">
    <source>
        <dbReference type="SAM" id="SignalP"/>
    </source>
</evidence>
<gene>
    <name evidence="4" type="ORF">Pfl04_01080</name>
</gene>
<keyword evidence="5" id="KW-1185">Reference proteome</keyword>
<dbReference type="RefSeq" id="WP_168076228.1">
    <property type="nucleotide sequence ID" value="NZ_BAAAQJ010000026.1"/>
</dbReference>
<protein>
    <submittedName>
        <fullName evidence="4">Uncharacterized protein</fullName>
    </submittedName>
</protein>
<name>A0A8J3PK10_9ACTN</name>
<reference evidence="4" key="1">
    <citation type="submission" date="2021-01" db="EMBL/GenBank/DDBJ databases">
        <title>Whole genome shotgun sequence of Planosporangium flavigriseum NBRC 105377.</title>
        <authorList>
            <person name="Komaki H."/>
            <person name="Tamura T."/>
        </authorList>
    </citation>
    <scope>NUCLEOTIDE SEQUENCE</scope>
    <source>
        <strain evidence="4">NBRC 105377</strain>
    </source>
</reference>
<feature type="region of interest" description="Disordered" evidence="2">
    <location>
        <begin position="24"/>
        <end position="43"/>
    </location>
</feature>
<keyword evidence="1" id="KW-0175">Coiled coil</keyword>
<dbReference type="AlphaFoldDB" id="A0A8J3PK10"/>
<evidence type="ECO:0000313" key="4">
    <source>
        <dbReference type="EMBL" id="GIG71704.1"/>
    </source>
</evidence>
<accession>A0A8J3PK10</accession>
<comment type="caution">
    <text evidence="4">The sequence shown here is derived from an EMBL/GenBank/DDBJ whole genome shotgun (WGS) entry which is preliminary data.</text>
</comment>
<dbReference type="Proteomes" id="UP000653674">
    <property type="component" value="Unassembled WGS sequence"/>
</dbReference>
<proteinExistence type="predicted"/>
<evidence type="ECO:0000256" key="1">
    <source>
        <dbReference type="SAM" id="Coils"/>
    </source>
</evidence>
<evidence type="ECO:0000313" key="5">
    <source>
        <dbReference type="Proteomes" id="UP000653674"/>
    </source>
</evidence>
<feature type="coiled-coil region" evidence="1">
    <location>
        <begin position="82"/>
        <end position="109"/>
    </location>
</feature>
<evidence type="ECO:0000256" key="2">
    <source>
        <dbReference type="SAM" id="MobiDB-lite"/>
    </source>
</evidence>
<feature type="signal peptide" evidence="3">
    <location>
        <begin position="1"/>
        <end position="27"/>
    </location>
</feature>
<feature type="chain" id="PRO_5035311839" evidence="3">
    <location>
        <begin position="28"/>
        <end position="151"/>
    </location>
</feature>